<reference evidence="4" key="1">
    <citation type="submission" date="2023-05" db="EMBL/GenBank/DDBJ databases">
        <title>Cataloging the Phylogenetic Diversity of Human Bladder Bacteria.</title>
        <authorList>
            <person name="Du J."/>
        </authorList>
    </citation>
    <scope>NUCLEOTIDE SEQUENCE</scope>
    <source>
        <strain evidence="4">UMB1231</strain>
    </source>
</reference>
<dbReference type="Gene3D" id="3.40.50.2000">
    <property type="entry name" value="Glycogen Phosphorylase B"/>
    <property type="match status" value="2"/>
</dbReference>
<dbReference type="PANTHER" id="PTHR46401">
    <property type="entry name" value="GLYCOSYLTRANSFERASE WBBK-RELATED"/>
    <property type="match status" value="1"/>
</dbReference>
<dbReference type="CDD" id="cd03801">
    <property type="entry name" value="GT4_PimA-like"/>
    <property type="match status" value="1"/>
</dbReference>
<sequence length="340" mass="39189">MLTVAHFSKADSVKGQGVGSAYLELIRLQKTRLKDQLTIQINDYAPSDISHYHTINPQYFLTSFSKKRGVKVGYVHFLPDTLAGSIKLLGPLQKLMERYVIAFYKQMDQLVVVNPSFIPEIAAYGIDPNKVTYIPNFVSDQEFFPKDEAAKKAFRLEQDIDQDQFVVLGVGQIQKRKGIDDFIRLAQMNPDKLFVWVGGFSFGRITDGYEDYKKIYDNPPVNVRFTGIVDRPLMNDWYNLADVFLLPSYNELFPMSILEAFSTHTPVLVRDLDLYRDVIDGYYLAANDVSSWTDCLNRLASDTSFYQDQLNRAKQGADYYHPDRIAKIWLDYYRSLVKNK</sequence>
<feature type="domain" description="Glycosyl transferase family 1" evidence="2">
    <location>
        <begin position="154"/>
        <end position="314"/>
    </location>
</feature>
<feature type="domain" description="Glycosyltransferase subfamily 4-like N-terminal" evidence="3">
    <location>
        <begin position="47"/>
        <end position="140"/>
    </location>
</feature>
<evidence type="ECO:0000256" key="1">
    <source>
        <dbReference type="ARBA" id="ARBA00022679"/>
    </source>
</evidence>
<keyword evidence="4" id="KW-0328">Glycosyltransferase</keyword>
<gene>
    <name evidence="4" type="ORF">QP433_07500</name>
</gene>
<accession>A0AAJ1Q533</accession>
<protein>
    <submittedName>
        <fullName evidence="4">Glycosyltransferase family 4 protein</fullName>
        <ecNumber evidence="4">2.4.-.-</ecNumber>
    </submittedName>
</protein>
<dbReference type="AlphaFoldDB" id="A0AAJ1Q533"/>
<dbReference type="PANTHER" id="PTHR46401:SF2">
    <property type="entry name" value="GLYCOSYLTRANSFERASE WBBK-RELATED"/>
    <property type="match status" value="1"/>
</dbReference>
<evidence type="ECO:0000313" key="5">
    <source>
        <dbReference type="Proteomes" id="UP001229251"/>
    </source>
</evidence>
<organism evidence="4 5">
    <name type="scientific">Facklamia hominis</name>
    <dbReference type="NCBI Taxonomy" id="178214"/>
    <lineage>
        <taxon>Bacteria</taxon>
        <taxon>Bacillati</taxon>
        <taxon>Bacillota</taxon>
        <taxon>Bacilli</taxon>
        <taxon>Lactobacillales</taxon>
        <taxon>Aerococcaceae</taxon>
        <taxon>Facklamia</taxon>
    </lineage>
</organism>
<dbReference type="GO" id="GO:0009103">
    <property type="term" value="P:lipopolysaccharide biosynthetic process"/>
    <property type="evidence" value="ECO:0007669"/>
    <property type="project" value="TreeGrafter"/>
</dbReference>
<dbReference type="SUPFAM" id="SSF53756">
    <property type="entry name" value="UDP-Glycosyltransferase/glycogen phosphorylase"/>
    <property type="match status" value="1"/>
</dbReference>
<dbReference type="Proteomes" id="UP001229251">
    <property type="component" value="Unassembled WGS sequence"/>
</dbReference>
<evidence type="ECO:0000313" key="4">
    <source>
        <dbReference type="EMBL" id="MDK7187822.1"/>
    </source>
</evidence>
<dbReference type="Pfam" id="PF13439">
    <property type="entry name" value="Glyco_transf_4"/>
    <property type="match status" value="1"/>
</dbReference>
<dbReference type="Pfam" id="PF00534">
    <property type="entry name" value="Glycos_transf_1"/>
    <property type="match status" value="1"/>
</dbReference>
<dbReference type="EMBL" id="JASOOE010000015">
    <property type="protein sequence ID" value="MDK7187822.1"/>
    <property type="molecule type" value="Genomic_DNA"/>
</dbReference>
<dbReference type="EC" id="2.4.-.-" evidence="4"/>
<evidence type="ECO:0000259" key="3">
    <source>
        <dbReference type="Pfam" id="PF13439"/>
    </source>
</evidence>
<comment type="caution">
    <text evidence="4">The sequence shown here is derived from an EMBL/GenBank/DDBJ whole genome shotgun (WGS) entry which is preliminary data.</text>
</comment>
<name>A0AAJ1Q533_9LACT</name>
<dbReference type="GO" id="GO:0016757">
    <property type="term" value="F:glycosyltransferase activity"/>
    <property type="evidence" value="ECO:0007669"/>
    <property type="project" value="UniProtKB-KW"/>
</dbReference>
<proteinExistence type="predicted"/>
<keyword evidence="1 4" id="KW-0808">Transferase</keyword>
<dbReference type="InterPro" id="IPR028098">
    <property type="entry name" value="Glyco_trans_4-like_N"/>
</dbReference>
<dbReference type="RefSeq" id="WP_285066257.1">
    <property type="nucleotide sequence ID" value="NZ_JASOOE010000015.1"/>
</dbReference>
<dbReference type="InterPro" id="IPR001296">
    <property type="entry name" value="Glyco_trans_1"/>
</dbReference>
<evidence type="ECO:0000259" key="2">
    <source>
        <dbReference type="Pfam" id="PF00534"/>
    </source>
</evidence>